<protein>
    <recommendedName>
        <fullName evidence="2">Nudix hydrolase domain-containing protein</fullName>
    </recommendedName>
</protein>
<dbReference type="EMBL" id="NBIV01000145">
    <property type="protein sequence ID" value="PXF42893.1"/>
    <property type="molecule type" value="Genomic_DNA"/>
</dbReference>
<dbReference type="InterPro" id="IPR000086">
    <property type="entry name" value="NUDIX_hydrolase_dom"/>
</dbReference>
<dbReference type="Gene3D" id="3.90.79.10">
    <property type="entry name" value="Nucleoside Triphosphate Pyrophosphohydrolase"/>
    <property type="match status" value="1"/>
</dbReference>
<sequence length="253" mass="28715">MKGSDSSPPLRALLLLVLLAAVALTLYLSPLSTTPPHPDTTTTSNLLKALQQRQTSYKVLSDKVVYDRYARVYSRQIRFPDGRQFDFDVWGRVWKNDSFAVVTVVPFDRPTKTFTLVREYNIAHARYVYSFPQGQYERSKHRSIRHGAAAELEEEAHLQCDEWVNLLHNDLGRGAPQDKYQRETVHYFLCTAAHHVQHAADRDEEENIEVVRGVTATQLRQLVAAGALQSNNIAAALMALHELSTLRLLPYTA</sequence>
<evidence type="ECO:0000256" key="1">
    <source>
        <dbReference type="SAM" id="SignalP"/>
    </source>
</evidence>
<accession>A0A2V3ILF7</accession>
<keyword evidence="4" id="KW-1185">Reference proteome</keyword>
<evidence type="ECO:0000259" key="2">
    <source>
        <dbReference type="Pfam" id="PF00293"/>
    </source>
</evidence>
<name>A0A2V3ILF7_9FLOR</name>
<gene>
    <name evidence="3" type="ORF">BWQ96_07340</name>
</gene>
<feature type="chain" id="PRO_5015927967" description="Nudix hydrolase domain-containing protein" evidence="1">
    <location>
        <begin position="26"/>
        <end position="253"/>
    </location>
</feature>
<dbReference type="Pfam" id="PF00293">
    <property type="entry name" value="NUDIX"/>
    <property type="match status" value="1"/>
</dbReference>
<dbReference type="InterPro" id="IPR015797">
    <property type="entry name" value="NUDIX_hydrolase-like_dom_sf"/>
</dbReference>
<comment type="caution">
    <text evidence="3">The sequence shown here is derived from an EMBL/GenBank/DDBJ whole genome shotgun (WGS) entry which is preliminary data.</text>
</comment>
<feature type="signal peptide" evidence="1">
    <location>
        <begin position="1"/>
        <end position="25"/>
    </location>
</feature>
<reference evidence="3 4" key="1">
    <citation type="journal article" date="2018" name="Mol. Biol. Evol.">
        <title>Analysis of the draft genome of the red seaweed Gracilariopsis chorda provides insights into genome size evolution in Rhodophyta.</title>
        <authorList>
            <person name="Lee J."/>
            <person name="Yang E.C."/>
            <person name="Graf L."/>
            <person name="Yang J.H."/>
            <person name="Qiu H."/>
            <person name="Zel Zion U."/>
            <person name="Chan C.X."/>
            <person name="Stephens T.G."/>
            <person name="Weber A.P.M."/>
            <person name="Boo G.H."/>
            <person name="Boo S.M."/>
            <person name="Kim K.M."/>
            <person name="Shin Y."/>
            <person name="Jung M."/>
            <person name="Lee S.J."/>
            <person name="Yim H.S."/>
            <person name="Lee J.H."/>
            <person name="Bhattacharya D."/>
            <person name="Yoon H.S."/>
        </authorList>
    </citation>
    <scope>NUCLEOTIDE SEQUENCE [LARGE SCALE GENOMIC DNA]</scope>
    <source>
        <strain evidence="3 4">SKKU-2015</strain>
        <tissue evidence="3">Whole body</tissue>
    </source>
</reference>
<evidence type="ECO:0000313" key="4">
    <source>
        <dbReference type="Proteomes" id="UP000247409"/>
    </source>
</evidence>
<feature type="domain" description="Nudix hydrolase" evidence="2">
    <location>
        <begin position="101"/>
        <end position="219"/>
    </location>
</feature>
<dbReference type="Proteomes" id="UP000247409">
    <property type="component" value="Unassembled WGS sequence"/>
</dbReference>
<organism evidence="3 4">
    <name type="scientific">Gracilariopsis chorda</name>
    <dbReference type="NCBI Taxonomy" id="448386"/>
    <lineage>
        <taxon>Eukaryota</taxon>
        <taxon>Rhodophyta</taxon>
        <taxon>Florideophyceae</taxon>
        <taxon>Rhodymeniophycidae</taxon>
        <taxon>Gracilariales</taxon>
        <taxon>Gracilariaceae</taxon>
        <taxon>Gracilariopsis</taxon>
    </lineage>
</organism>
<dbReference type="AlphaFoldDB" id="A0A2V3ILF7"/>
<dbReference type="SUPFAM" id="SSF55811">
    <property type="entry name" value="Nudix"/>
    <property type="match status" value="1"/>
</dbReference>
<dbReference type="OrthoDB" id="185493at2759"/>
<keyword evidence="1" id="KW-0732">Signal</keyword>
<evidence type="ECO:0000313" key="3">
    <source>
        <dbReference type="EMBL" id="PXF42893.1"/>
    </source>
</evidence>
<proteinExistence type="predicted"/>